<dbReference type="EMBL" id="JADJEV010000003">
    <property type="protein sequence ID" value="MBK6973615.1"/>
    <property type="molecule type" value="Genomic_DNA"/>
</dbReference>
<feature type="transmembrane region" description="Helical" evidence="1">
    <location>
        <begin position="12"/>
        <end position="36"/>
    </location>
</feature>
<gene>
    <name evidence="2" type="ORF">IPH26_11955</name>
</gene>
<keyword evidence="1" id="KW-1133">Transmembrane helix</keyword>
<reference evidence="2" key="1">
    <citation type="submission" date="2020-10" db="EMBL/GenBank/DDBJ databases">
        <title>Connecting structure to function with the recovery of over 1000 high-quality activated sludge metagenome-assembled genomes encoding full-length rRNA genes using long-read sequencing.</title>
        <authorList>
            <person name="Singleton C.M."/>
            <person name="Petriglieri F."/>
            <person name="Kristensen J.M."/>
            <person name="Kirkegaard R.H."/>
            <person name="Michaelsen T.Y."/>
            <person name="Andersen M.H."/>
            <person name="Karst S.M."/>
            <person name="Dueholm M.S."/>
            <person name="Nielsen P.H."/>
            <person name="Albertsen M."/>
        </authorList>
    </citation>
    <scope>NUCLEOTIDE SEQUENCE</scope>
    <source>
        <strain evidence="2">Bjer_18-Q3-R1-45_BAT3C.347</strain>
    </source>
</reference>
<comment type="caution">
    <text evidence="2">The sequence shown here is derived from an EMBL/GenBank/DDBJ whole genome shotgun (WGS) entry which is preliminary data.</text>
</comment>
<keyword evidence="1" id="KW-0472">Membrane</keyword>
<evidence type="ECO:0000313" key="2">
    <source>
        <dbReference type="EMBL" id="MBK6973615.1"/>
    </source>
</evidence>
<organism evidence="2 3">
    <name type="scientific">Candidatus Methylophosphatis roskildensis</name>
    <dbReference type="NCBI Taxonomy" id="2899263"/>
    <lineage>
        <taxon>Bacteria</taxon>
        <taxon>Pseudomonadati</taxon>
        <taxon>Pseudomonadota</taxon>
        <taxon>Betaproteobacteria</taxon>
        <taxon>Nitrosomonadales</taxon>
        <taxon>Sterolibacteriaceae</taxon>
        <taxon>Candidatus Methylophosphatis</taxon>
    </lineage>
</organism>
<sequence>MSSIWVTALWMYGLAIVVSLAVAVVIKVIVVALGAVERRAAVAPAPVATPAAVGPASDGGPGEHVAAITAAIYALIGEHRILHIHDAHRHDGWVAEGRLAHHHSHAVDHHPRR</sequence>
<dbReference type="Proteomes" id="UP000807785">
    <property type="component" value="Unassembled WGS sequence"/>
</dbReference>
<evidence type="ECO:0000313" key="3">
    <source>
        <dbReference type="Proteomes" id="UP000807785"/>
    </source>
</evidence>
<dbReference type="AlphaFoldDB" id="A0A9D7HUE9"/>
<protein>
    <submittedName>
        <fullName evidence="2">Uncharacterized protein</fullName>
    </submittedName>
</protein>
<evidence type="ECO:0000256" key="1">
    <source>
        <dbReference type="SAM" id="Phobius"/>
    </source>
</evidence>
<name>A0A9D7HUE9_9PROT</name>
<proteinExistence type="predicted"/>
<accession>A0A9D7HUE9</accession>
<keyword evidence="1" id="KW-0812">Transmembrane</keyword>